<gene>
    <name evidence="2" type="ORF">CH341_25730</name>
</gene>
<keyword evidence="3" id="KW-1185">Reference proteome</keyword>
<evidence type="ECO:0000313" key="3">
    <source>
        <dbReference type="Proteomes" id="UP000249130"/>
    </source>
</evidence>
<sequence>RPGSGAGPRTASAGSPADAAADYDETMRSLVDRLAKRLAADGGDVDGWMRLVRTHMALGDRARAGAAAADARKALAGAPDKLARLDAVVKELGLPEVPAASGSGAVQ</sequence>
<reference evidence="2 3" key="1">
    <citation type="submission" date="2017-07" db="EMBL/GenBank/DDBJ databases">
        <title>Draft Genome Sequences of Select Purple Nonsulfur Bacteria.</title>
        <authorList>
            <person name="Lasarre B."/>
            <person name="Mckinlay J.B."/>
        </authorList>
    </citation>
    <scope>NUCLEOTIDE SEQUENCE [LARGE SCALE GENOMIC DNA]</scope>
    <source>
        <strain evidence="2 3">DSM 5909</strain>
    </source>
</reference>
<dbReference type="EMBL" id="NPEX01000286">
    <property type="protein sequence ID" value="RAI39480.1"/>
    <property type="molecule type" value="Genomic_DNA"/>
</dbReference>
<dbReference type="Proteomes" id="UP000249130">
    <property type="component" value="Unassembled WGS sequence"/>
</dbReference>
<proteinExistence type="predicted"/>
<feature type="region of interest" description="Disordered" evidence="1">
    <location>
        <begin position="1"/>
        <end position="22"/>
    </location>
</feature>
<evidence type="ECO:0000313" key="2">
    <source>
        <dbReference type="EMBL" id="RAI39480.1"/>
    </source>
</evidence>
<accession>A0A327KKV5</accession>
<evidence type="ECO:0000256" key="1">
    <source>
        <dbReference type="SAM" id="MobiDB-lite"/>
    </source>
</evidence>
<organism evidence="2 3">
    <name type="scientific">Rhodoplanes roseus</name>
    <dbReference type="NCBI Taxonomy" id="29409"/>
    <lineage>
        <taxon>Bacteria</taxon>
        <taxon>Pseudomonadati</taxon>
        <taxon>Pseudomonadota</taxon>
        <taxon>Alphaproteobacteria</taxon>
        <taxon>Hyphomicrobiales</taxon>
        <taxon>Nitrobacteraceae</taxon>
        <taxon>Rhodoplanes</taxon>
    </lineage>
</organism>
<dbReference type="AlphaFoldDB" id="A0A327KKV5"/>
<evidence type="ECO:0008006" key="4">
    <source>
        <dbReference type="Google" id="ProtNLM"/>
    </source>
</evidence>
<name>A0A327KKV5_9BRAD</name>
<protein>
    <recommendedName>
        <fullName evidence="4">C-type cytochrome biogenesis protein CcmI</fullName>
    </recommendedName>
</protein>
<comment type="caution">
    <text evidence="2">The sequence shown here is derived from an EMBL/GenBank/DDBJ whole genome shotgun (WGS) entry which is preliminary data.</text>
</comment>
<feature type="non-terminal residue" evidence="2">
    <location>
        <position position="1"/>
    </location>
</feature>
<feature type="compositionally biased region" description="Low complexity" evidence="1">
    <location>
        <begin position="11"/>
        <end position="20"/>
    </location>
</feature>